<keyword evidence="2" id="KW-1185">Reference proteome</keyword>
<evidence type="ECO:0000313" key="1">
    <source>
        <dbReference type="EMBL" id="SUY47159.1"/>
    </source>
</evidence>
<gene>
    <name evidence="1" type="ORF">NCTC9836_01486</name>
</gene>
<dbReference type="Proteomes" id="UP000254664">
    <property type="component" value="Unassembled WGS sequence"/>
</dbReference>
<dbReference type="EMBL" id="UFWZ01000001">
    <property type="protein sequence ID" value="SUY47159.1"/>
    <property type="molecule type" value="Genomic_DNA"/>
</dbReference>
<dbReference type="AlphaFoldDB" id="A0A381J834"/>
<evidence type="ECO:0000313" key="2">
    <source>
        <dbReference type="Proteomes" id="UP000254664"/>
    </source>
</evidence>
<sequence length="137" mass="16751">MSSLWGDVKRIEEDIETLEKLKIDILMMIDFPLWNRLTNAMQGICKCYVDFIKNENELGILEDLYEEEKYRHIRKSELLSYMEEIKLNIKVYIKDRNEILKDFSEEKIKEFQDIYIKISELEQKRLQIMQLINMKYE</sequence>
<dbReference type="OrthoDB" id="1922693at2"/>
<dbReference type="RefSeq" id="WP_115641142.1">
    <property type="nucleotide sequence ID" value="NZ_UFWZ01000001.1"/>
</dbReference>
<accession>A0A381J834</accession>
<reference evidence="1 2" key="1">
    <citation type="submission" date="2018-06" db="EMBL/GenBank/DDBJ databases">
        <authorList>
            <consortium name="Pathogen Informatics"/>
            <person name="Doyle S."/>
        </authorList>
    </citation>
    <scope>NUCLEOTIDE SEQUENCE [LARGE SCALE GENOMIC DNA]</scope>
    <source>
        <strain evidence="1 2">NCTC9836</strain>
    </source>
</reference>
<name>A0A381J834_9CLOT</name>
<organism evidence="1 2">
    <name type="scientific">Clostridium putrefaciens</name>
    <dbReference type="NCBI Taxonomy" id="99675"/>
    <lineage>
        <taxon>Bacteria</taxon>
        <taxon>Bacillati</taxon>
        <taxon>Bacillota</taxon>
        <taxon>Clostridia</taxon>
        <taxon>Eubacteriales</taxon>
        <taxon>Clostridiaceae</taxon>
        <taxon>Clostridium</taxon>
    </lineage>
</organism>
<proteinExistence type="predicted"/>
<protein>
    <submittedName>
        <fullName evidence="1">Uncharacterized protein</fullName>
    </submittedName>
</protein>